<reference evidence="2" key="1">
    <citation type="submission" date="2025-08" db="UniProtKB">
        <authorList>
            <consortium name="RefSeq"/>
        </authorList>
    </citation>
    <scope>IDENTIFICATION</scope>
    <source>
        <tissue evidence="2">Thorax and Abdomen</tissue>
    </source>
</reference>
<dbReference type="GeneID" id="107226021"/>
<keyword evidence="2" id="KW-0687">Ribonucleoprotein</keyword>
<name>A0A6J0C6Z5_NEOLC</name>
<protein>
    <submittedName>
        <fullName evidence="2">39S ribosomal protein L55, mitochondrial</fullName>
    </submittedName>
</protein>
<dbReference type="FunCoup" id="A0A6J0C6Z5">
    <property type="interactions" value="960"/>
</dbReference>
<dbReference type="Proteomes" id="UP000829291">
    <property type="component" value="Chromosome 4"/>
</dbReference>
<evidence type="ECO:0000313" key="2">
    <source>
        <dbReference type="RefSeq" id="XP_015522180.1"/>
    </source>
</evidence>
<keyword evidence="1" id="KW-1185">Reference proteome</keyword>
<dbReference type="InterPro" id="IPR044884">
    <property type="entry name" value="Ribosomal_mL55_sf"/>
</dbReference>
<dbReference type="KEGG" id="nlo:107226021"/>
<dbReference type="InParanoid" id="A0A6J0C6Z5"/>
<dbReference type="Gene3D" id="6.20.130.20">
    <property type="entry name" value="Mitochondrial ribosomal protein L55"/>
    <property type="match status" value="1"/>
</dbReference>
<dbReference type="PANTHER" id="PTHR34095">
    <property type="entry name" value="39S RIBOSOMAL PROTEIN L55, MITOCHONDRIAL"/>
    <property type="match status" value="1"/>
</dbReference>
<dbReference type="CTD" id="128308"/>
<dbReference type="InterPro" id="IPR018615">
    <property type="entry name" value="Ribosomal_mL55"/>
</dbReference>
<accession>A0A6J0C6Z5</accession>
<evidence type="ECO:0000313" key="1">
    <source>
        <dbReference type="Proteomes" id="UP000829291"/>
    </source>
</evidence>
<keyword evidence="2" id="KW-0689">Ribosomal protein</keyword>
<dbReference type="Pfam" id="PF09776">
    <property type="entry name" value="Mitoc_L55"/>
    <property type="match status" value="1"/>
</dbReference>
<dbReference type="GO" id="GO:0006412">
    <property type="term" value="P:translation"/>
    <property type="evidence" value="ECO:0007669"/>
    <property type="project" value="TreeGrafter"/>
</dbReference>
<dbReference type="AlphaFoldDB" id="A0A6J0C6Z5"/>
<dbReference type="RefSeq" id="XP_015522180.1">
    <property type="nucleotide sequence ID" value="XM_015666694.2"/>
</dbReference>
<organism evidence="2">
    <name type="scientific">Neodiprion lecontei</name>
    <name type="common">Redheaded pine sawfly</name>
    <dbReference type="NCBI Taxonomy" id="441921"/>
    <lineage>
        <taxon>Eukaryota</taxon>
        <taxon>Metazoa</taxon>
        <taxon>Ecdysozoa</taxon>
        <taxon>Arthropoda</taxon>
        <taxon>Hexapoda</taxon>
        <taxon>Insecta</taxon>
        <taxon>Pterygota</taxon>
        <taxon>Neoptera</taxon>
        <taxon>Endopterygota</taxon>
        <taxon>Hymenoptera</taxon>
        <taxon>Tenthredinoidea</taxon>
        <taxon>Diprionidae</taxon>
        <taxon>Diprioninae</taxon>
        <taxon>Neodiprion</taxon>
    </lineage>
</organism>
<dbReference type="PANTHER" id="PTHR34095:SF1">
    <property type="entry name" value="LARGE RIBOSOMAL SUBUNIT PROTEIN ML55"/>
    <property type="match status" value="1"/>
</dbReference>
<proteinExistence type="predicted"/>
<sequence>MSGKMPGVLRVTWHPLQTILRGLNCRTASVTKMHRKTYERMYPTIVVLPDGSSINIKYHEPRHIIKLPLNLATLTEAERKLRLLARKPKTVIKMEEDIDDDGFDAKRYLKFVKK</sequence>
<gene>
    <name evidence="2" type="primary">LOC107226021</name>
</gene>
<dbReference type="GO" id="GO:0005762">
    <property type="term" value="C:mitochondrial large ribosomal subunit"/>
    <property type="evidence" value="ECO:0007669"/>
    <property type="project" value="InterPro"/>
</dbReference>
<dbReference type="OrthoDB" id="9986315at2759"/>
<dbReference type="GO" id="GO:0003735">
    <property type="term" value="F:structural constituent of ribosome"/>
    <property type="evidence" value="ECO:0007669"/>
    <property type="project" value="InterPro"/>
</dbReference>